<comment type="similarity">
    <text evidence="1">Belongs to the UDP-glycosyltransferase family.</text>
</comment>
<comment type="caution">
    <text evidence="3">The sequence shown here is derived from an EMBL/GenBank/DDBJ whole genome shotgun (WGS) entry which is preliminary data.</text>
</comment>
<dbReference type="SUPFAM" id="SSF53756">
    <property type="entry name" value="UDP-Glycosyltransferase/glycogen phosphorylase"/>
    <property type="match status" value="1"/>
</dbReference>
<keyword evidence="4" id="KW-1185">Reference proteome</keyword>
<dbReference type="EMBL" id="JACEFO010001518">
    <property type="protein sequence ID" value="KAF8735400.1"/>
    <property type="molecule type" value="Genomic_DNA"/>
</dbReference>
<name>A0A835FBL9_9POAL</name>
<evidence type="ECO:0000313" key="4">
    <source>
        <dbReference type="Proteomes" id="UP000636709"/>
    </source>
</evidence>
<protein>
    <submittedName>
        <fullName evidence="3">Uncharacterized protein</fullName>
    </submittedName>
</protein>
<dbReference type="PANTHER" id="PTHR48047">
    <property type="entry name" value="GLYCOSYLTRANSFERASE"/>
    <property type="match status" value="1"/>
</dbReference>
<reference evidence="3" key="1">
    <citation type="submission" date="2020-07" db="EMBL/GenBank/DDBJ databases">
        <title>Genome sequence and genetic diversity analysis of an under-domesticated orphan crop, white fonio (Digitaria exilis).</title>
        <authorList>
            <person name="Bennetzen J.L."/>
            <person name="Chen S."/>
            <person name="Ma X."/>
            <person name="Wang X."/>
            <person name="Yssel A.E.J."/>
            <person name="Chaluvadi S.R."/>
            <person name="Johnson M."/>
            <person name="Gangashetty P."/>
            <person name="Hamidou F."/>
            <person name="Sanogo M.D."/>
            <person name="Zwaenepoel A."/>
            <person name="Wallace J."/>
            <person name="Van De Peer Y."/>
            <person name="Van Deynze A."/>
        </authorList>
    </citation>
    <scope>NUCLEOTIDE SEQUENCE</scope>
    <source>
        <tissue evidence="3">Leaves</tissue>
    </source>
</reference>
<evidence type="ECO:0000256" key="2">
    <source>
        <dbReference type="SAM" id="SignalP"/>
    </source>
</evidence>
<accession>A0A835FBL9</accession>
<dbReference type="OrthoDB" id="690802at2759"/>
<sequence>MFLPFLAPLHVPLLSWCRAQRNRVTCIVSDMFMGWARPLAEELGARHVTFSPGSALYIAMACQLWSHMWRRTHNIDDDDDELAIVFPNLPGVPSFAWHQLSAIYRNHKYGEEVSEAIRQILLWSFGSEYVVVNSFGALEPSYLELHHIPSPLTAKPRVLALGPLSEAWANSGDRGGKPSVPVTKVVTWLDAFAEGSVVYVNFGEFFSKYLYCEN</sequence>
<proteinExistence type="inferred from homology"/>
<gene>
    <name evidence="3" type="ORF">HU200_014486</name>
</gene>
<dbReference type="Gene3D" id="3.40.50.2000">
    <property type="entry name" value="Glycogen Phosphorylase B"/>
    <property type="match status" value="1"/>
</dbReference>
<feature type="chain" id="PRO_5032953815" evidence="2">
    <location>
        <begin position="20"/>
        <end position="214"/>
    </location>
</feature>
<evidence type="ECO:0000313" key="3">
    <source>
        <dbReference type="EMBL" id="KAF8735400.1"/>
    </source>
</evidence>
<keyword evidence="2" id="KW-0732">Signal</keyword>
<dbReference type="GO" id="GO:0035251">
    <property type="term" value="F:UDP-glucosyltransferase activity"/>
    <property type="evidence" value="ECO:0007669"/>
    <property type="project" value="TreeGrafter"/>
</dbReference>
<dbReference type="Proteomes" id="UP000636709">
    <property type="component" value="Unassembled WGS sequence"/>
</dbReference>
<dbReference type="PANTHER" id="PTHR48047:SF8">
    <property type="entry name" value="FLAVONOL 3-O-GLUCOSYLTRANSFERASE UGT89B1"/>
    <property type="match status" value="1"/>
</dbReference>
<evidence type="ECO:0000256" key="1">
    <source>
        <dbReference type="ARBA" id="ARBA00009995"/>
    </source>
</evidence>
<organism evidence="3 4">
    <name type="scientific">Digitaria exilis</name>
    <dbReference type="NCBI Taxonomy" id="1010633"/>
    <lineage>
        <taxon>Eukaryota</taxon>
        <taxon>Viridiplantae</taxon>
        <taxon>Streptophyta</taxon>
        <taxon>Embryophyta</taxon>
        <taxon>Tracheophyta</taxon>
        <taxon>Spermatophyta</taxon>
        <taxon>Magnoliopsida</taxon>
        <taxon>Liliopsida</taxon>
        <taxon>Poales</taxon>
        <taxon>Poaceae</taxon>
        <taxon>PACMAD clade</taxon>
        <taxon>Panicoideae</taxon>
        <taxon>Panicodae</taxon>
        <taxon>Paniceae</taxon>
        <taxon>Anthephorinae</taxon>
        <taxon>Digitaria</taxon>
    </lineage>
</organism>
<dbReference type="AlphaFoldDB" id="A0A835FBL9"/>
<feature type="signal peptide" evidence="2">
    <location>
        <begin position="1"/>
        <end position="19"/>
    </location>
</feature>